<dbReference type="PANTHER" id="PTHR22753">
    <property type="entry name" value="TRANSMEMBRANE PROTEIN 68"/>
    <property type="match status" value="1"/>
</dbReference>
<feature type="region of interest" description="Disordered" evidence="1">
    <location>
        <begin position="1"/>
        <end position="198"/>
    </location>
</feature>
<dbReference type="Pfam" id="PF01553">
    <property type="entry name" value="Acyltransferase"/>
    <property type="match status" value="1"/>
</dbReference>
<feature type="domain" description="Phospholipid/glycerol acyltransferase" evidence="2">
    <location>
        <begin position="259"/>
        <end position="379"/>
    </location>
</feature>
<dbReference type="CDD" id="cd07987">
    <property type="entry name" value="LPLAT_MGAT-like"/>
    <property type="match status" value="1"/>
</dbReference>
<dbReference type="SUPFAM" id="SSF69593">
    <property type="entry name" value="Glycerol-3-phosphate (1)-acyltransferase"/>
    <property type="match status" value="1"/>
</dbReference>
<proteinExistence type="predicted"/>
<dbReference type="EMBL" id="ASRX01000043">
    <property type="protein sequence ID" value="EYF03679.1"/>
    <property type="molecule type" value="Genomic_DNA"/>
</dbReference>
<dbReference type="STRING" id="1192034.CAP_5290"/>
<protein>
    <submittedName>
        <fullName evidence="3">Phospholipid/glycerol acyltransferase</fullName>
    </submittedName>
</protein>
<dbReference type="RefSeq" id="WP_052375914.1">
    <property type="nucleotide sequence ID" value="NZ_ASRX01000043.1"/>
</dbReference>
<feature type="compositionally biased region" description="Polar residues" evidence="1">
    <location>
        <begin position="78"/>
        <end position="88"/>
    </location>
</feature>
<evidence type="ECO:0000256" key="1">
    <source>
        <dbReference type="SAM" id="MobiDB-lite"/>
    </source>
</evidence>
<keyword evidence="4" id="KW-1185">Reference proteome</keyword>
<organism evidence="3 4">
    <name type="scientific">Chondromyces apiculatus DSM 436</name>
    <dbReference type="NCBI Taxonomy" id="1192034"/>
    <lineage>
        <taxon>Bacteria</taxon>
        <taxon>Pseudomonadati</taxon>
        <taxon>Myxococcota</taxon>
        <taxon>Polyangia</taxon>
        <taxon>Polyangiales</taxon>
        <taxon>Polyangiaceae</taxon>
        <taxon>Chondromyces</taxon>
    </lineage>
</organism>
<evidence type="ECO:0000313" key="4">
    <source>
        <dbReference type="Proteomes" id="UP000019678"/>
    </source>
</evidence>
<dbReference type="PANTHER" id="PTHR22753:SF14">
    <property type="entry name" value="MONOACYLGLYCEROL_DIACYLGLYCEROL O-ACYLTRANSFERASE"/>
    <property type="match status" value="1"/>
</dbReference>
<dbReference type="SMART" id="SM00563">
    <property type="entry name" value="PlsC"/>
    <property type="match status" value="1"/>
</dbReference>
<accession>A0A017T360</accession>
<dbReference type="OrthoDB" id="5241618at2"/>
<feature type="compositionally biased region" description="Low complexity" evidence="1">
    <location>
        <begin position="179"/>
        <end position="195"/>
    </location>
</feature>
<feature type="compositionally biased region" description="Basic and acidic residues" evidence="1">
    <location>
        <begin position="92"/>
        <end position="112"/>
    </location>
</feature>
<gene>
    <name evidence="3" type="ORF">CAP_5290</name>
</gene>
<evidence type="ECO:0000259" key="2">
    <source>
        <dbReference type="SMART" id="SM00563"/>
    </source>
</evidence>
<name>A0A017T360_9BACT</name>
<feature type="compositionally biased region" description="Low complexity" evidence="1">
    <location>
        <begin position="135"/>
        <end position="170"/>
    </location>
</feature>
<comment type="caution">
    <text evidence="3">The sequence shown here is derived from an EMBL/GenBank/DDBJ whole genome shotgun (WGS) entry which is preliminary data.</text>
</comment>
<sequence length="474" mass="51629">MSEHEQRDGANEEETERRESVASEEGTAPDDLVASDDLEEDISTAVAPIGPTEPSPGTLELSHDGPPSGPGDEAAASSRGSRMPTSPASPEELERQILELEARLDQMMREGRGASAQPEGGARKEGGASPVQPTSATSPHGAHGSSSTSGTASAGDVGSTSGSTSAPGRSPRSEPPRSGEPGAAGTAEAPADAPEILSSEYYNQRWGRDGMRRRAEEVDEYGFDPRYEERYRPLFDFLYRRYFRVEVEGIGRIPNEGRCLVVGNHSGGPIPYDGLMLRAAVQREHPRQRELRWLAEDFVYYLPFAGTMMNRLGAVRACQENAERLLSAGKLVAVFPEGVKGISKLYRDRYKLQRFGRGGFIRLSLRTRTPLVPCAIVGAEEANPLLHRVEHLTRLLGVPYVPITPIFPALGPLGLVPAPTKWKICFGEKIYFDEYGPDAADDDMLVSRLSERVRASIQALVDRTLAGRRSVWFG</sequence>
<dbReference type="Proteomes" id="UP000019678">
    <property type="component" value="Unassembled WGS sequence"/>
</dbReference>
<evidence type="ECO:0000313" key="3">
    <source>
        <dbReference type="EMBL" id="EYF03679.1"/>
    </source>
</evidence>
<keyword evidence="3" id="KW-0012">Acyltransferase</keyword>
<dbReference type="GO" id="GO:0016746">
    <property type="term" value="F:acyltransferase activity"/>
    <property type="evidence" value="ECO:0007669"/>
    <property type="project" value="UniProtKB-KW"/>
</dbReference>
<keyword evidence="3" id="KW-0808">Transferase</keyword>
<feature type="compositionally biased region" description="Basic and acidic residues" evidence="1">
    <location>
        <begin position="1"/>
        <end position="21"/>
    </location>
</feature>
<dbReference type="InterPro" id="IPR002123">
    <property type="entry name" value="Plipid/glycerol_acylTrfase"/>
</dbReference>
<feature type="compositionally biased region" description="Acidic residues" evidence="1">
    <location>
        <begin position="33"/>
        <end position="42"/>
    </location>
</feature>
<dbReference type="AlphaFoldDB" id="A0A017T360"/>
<dbReference type="GO" id="GO:0016020">
    <property type="term" value="C:membrane"/>
    <property type="evidence" value="ECO:0007669"/>
    <property type="project" value="TreeGrafter"/>
</dbReference>
<reference evidence="3 4" key="1">
    <citation type="submission" date="2013-05" db="EMBL/GenBank/DDBJ databases">
        <title>Genome assembly of Chondromyces apiculatus DSM 436.</title>
        <authorList>
            <person name="Sharma G."/>
            <person name="Khatri I."/>
            <person name="Kaur C."/>
            <person name="Mayilraj S."/>
            <person name="Subramanian S."/>
        </authorList>
    </citation>
    <scope>NUCLEOTIDE SEQUENCE [LARGE SCALE GENOMIC DNA]</scope>
    <source>
        <strain evidence="3 4">DSM 436</strain>
    </source>
</reference>
<dbReference type="eggNOG" id="COG0204">
    <property type="taxonomic scope" value="Bacteria"/>
</dbReference>